<sequence length="113" mass="12257">MTGAAKAGRTPETETTFPHPVMVEIKGLTRTATFTRLADAVAAVRTTLATLSLDDAHAAYLAEQFAPEAVDRIGRQLTKVGMVRSIAFVGIDAHPIYIRPTGKRQQVQPRRDA</sequence>
<comment type="caution">
    <text evidence="1">The sequence shown here is derived from an EMBL/GenBank/DDBJ whole genome shotgun (WGS) entry which is preliminary data.</text>
</comment>
<dbReference type="Proteomes" id="UP001500305">
    <property type="component" value="Unassembled WGS sequence"/>
</dbReference>
<gene>
    <name evidence="1" type="ORF">GCM10010430_19980</name>
</gene>
<protein>
    <submittedName>
        <fullName evidence="1">Uncharacterized protein</fullName>
    </submittedName>
</protein>
<keyword evidence="2" id="KW-1185">Reference proteome</keyword>
<dbReference type="EMBL" id="BAAATR010000006">
    <property type="protein sequence ID" value="GAA2238903.1"/>
    <property type="molecule type" value="Genomic_DNA"/>
</dbReference>
<accession>A0ABN3DQ72</accession>
<organism evidence="1 2">
    <name type="scientific">Kitasatospora cystarginea</name>
    <dbReference type="NCBI Taxonomy" id="58350"/>
    <lineage>
        <taxon>Bacteria</taxon>
        <taxon>Bacillati</taxon>
        <taxon>Actinomycetota</taxon>
        <taxon>Actinomycetes</taxon>
        <taxon>Kitasatosporales</taxon>
        <taxon>Streptomycetaceae</taxon>
        <taxon>Kitasatospora</taxon>
    </lineage>
</organism>
<evidence type="ECO:0000313" key="2">
    <source>
        <dbReference type="Proteomes" id="UP001500305"/>
    </source>
</evidence>
<evidence type="ECO:0000313" key="1">
    <source>
        <dbReference type="EMBL" id="GAA2238903.1"/>
    </source>
</evidence>
<name>A0ABN3DQ72_9ACTN</name>
<proteinExistence type="predicted"/>
<reference evidence="1 2" key="1">
    <citation type="journal article" date="2019" name="Int. J. Syst. Evol. Microbiol.">
        <title>The Global Catalogue of Microorganisms (GCM) 10K type strain sequencing project: providing services to taxonomists for standard genome sequencing and annotation.</title>
        <authorList>
            <consortium name="The Broad Institute Genomics Platform"/>
            <consortium name="The Broad Institute Genome Sequencing Center for Infectious Disease"/>
            <person name="Wu L."/>
            <person name="Ma J."/>
        </authorList>
    </citation>
    <scope>NUCLEOTIDE SEQUENCE [LARGE SCALE GENOMIC DNA]</scope>
    <source>
        <strain evidence="1 2">JCM 7356</strain>
    </source>
</reference>